<reference evidence="1" key="1">
    <citation type="submission" date="2023-08" db="EMBL/GenBank/DDBJ databases">
        <authorList>
            <person name="Chen Y."/>
            <person name="Shah S."/>
            <person name="Dougan E. K."/>
            <person name="Thang M."/>
            <person name="Chan C."/>
        </authorList>
    </citation>
    <scope>NUCLEOTIDE SEQUENCE</scope>
</reference>
<keyword evidence="2" id="KW-1185">Reference proteome</keyword>
<proteinExistence type="predicted"/>
<evidence type="ECO:0000313" key="2">
    <source>
        <dbReference type="Proteomes" id="UP001178507"/>
    </source>
</evidence>
<protein>
    <submittedName>
        <fullName evidence="1">Uncharacterized protein</fullName>
    </submittedName>
</protein>
<sequence length="390" mass="44097">MGPLSFGTDTEAPKRIDASGAAERILVLALGLMERRKAPRAAADADADVDAWLAAVGTEEPPLALQLTQRQIDILAGTTVESLPQQAEQLRQALQELSGEESAEAAWSLGVVLRRALHVHAEARRLELPMALQLLRLRTHPDALQAPPLLDAVANISGQETQVLLRAAERDYRQGEEVFLWSGRHSDSELVLRGIRPWAKNPTGVGGKVSIPENWNPNPRTPSMKEFRKFNCTSQEAFEVRLSPKGWPMRSFVRCFRVAWFLLNDWYTPKVINQTHLLDKWPPPKKYSHDVTDWLGWTQADQATNSKIQQYCKAMKEKLRESITSVMAEDFRKSEDAVDKVLWRLRNEEVASEDLEYVKSEKKCYDIAMRRTDSISDADKKDLLASHKIP</sequence>
<accession>A0AA36N5U0</accession>
<dbReference type="AlphaFoldDB" id="A0AA36N5U0"/>
<gene>
    <name evidence="1" type="ORF">EVOR1521_LOCUS18406</name>
</gene>
<comment type="caution">
    <text evidence="1">The sequence shown here is derived from an EMBL/GenBank/DDBJ whole genome shotgun (WGS) entry which is preliminary data.</text>
</comment>
<name>A0AA36N5U0_9DINO</name>
<dbReference type="Gene3D" id="3.90.1410.10">
    <property type="entry name" value="set domain protein methyltransferase, domain 1"/>
    <property type="match status" value="1"/>
</dbReference>
<dbReference type="EMBL" id="CAUJNA010002591">
    <property type="protein sequence ID" value="CAJ1393574.1"/>
    <property type="molecule type" value="Genomic_DNA"/>
</dbReference>
<dbReference type="Proteomes" id="UP001178507">
    <property type="component" value="Unassembled WGS sequence"/>
</dbReference>
<evidence type="ECO:0000313" key="1">
    <source>
        <dbReference type="EMBL" id="CAJ1393574.1"/>
    </source>
</evidence>
<organism evidence="1 2">
    <name type="scientific">Effrenium voratum</name>
    <dbReference type="NCBI Taxonomy" id="2562239"/>
    <lineage>
        <taxon>Eukaryota</taxon>
        <taxon>Sar</taxon>
        <taxon>Alveolata</taxon>
        <taxon>Dinophyceae</taxon>
        <taxon>Suessiales</taxon>
        <taxon>Symbiodiniaceae</taxon>
        <taxon>Effrenium</taxon>
    </lineage>
</organism>